<evidence type="ECO:0000313" key="2">
    <source>
        <dbReference type="Proteomes" id="UP001055879"/>
    </source>
</evidence>
<evidence type="ECO:0000313" key="1">
    <source>
        <dbReference type="EMBL" id="KAI3706352.1"/>
    </source>
</evidence>
<accession>A0ACB9A8A0</accession>
<reference evidence="1 2" key="2">
    <citation type="journal article" date="2022" name="Mol. Ecol. Resour.">
        <title>The genomes of chicory, endive, great burdock and yacon provide insights into Asteraceae paleo-polyploidization history and plant inulin production.</title>
        <authorList>
            <person name="Fan W."/>
            <person name="Wang S."/>
            <person name="Wang H."/>
            <person name="Wang A."/>
            <person name="Jiang F."/>
            <person name="Liu H."/>
            <person name="Zhao H."/>
            <person name="Xu D."/>
            <person name="Zhang Y."/>
        </authorList>
    </citation>
    <scope>NUCLEOTIDE SEQUENCE [LARGE SCALE GENOMIC DNA]</scope>
    <source>
        <strain evidence="2">cv. Niubang</strain>
    </source>
</reference>
<comment type="caution">
    <text evidence="1">The sequence shown here is derived from an EMBL/GenBank/DDBJ whole genome shotgun (WGS) entry which is preliminary data.</text>
</comment>
<protein>
    <submittedName>
        <fullName evidence="1">Uncharacterized protein</fullName>
    </submittedName>
</protein>
<reference evidence="2" key="1">
    <citation type="journal article" date="2022" name="Mol. Ecol. Resour.">
        <title>The genomes of chicory, endive, great burdock and yacon provide insights into Asteraceae palaeo-polyploidization history and plant inulin production.</title>
        <authorList>
            <person name="Fan W."/>
            <person name="Wang S."/>
            <person name="Wang H."/>
            <person name="Wang A."/>
            <person name="Jiang F."/>
            <person name="Liu H."/>
            <person name="Zhao H."/>
            <person name="Xu D."/>
            <person name="Zhang Y."/>
        </authorList>
    </citation>
    <scope>NUCLEOTIDE SEQUENCE [LARGE SCALE GENOMIC DNA]</scope>
    <source>
        <strain evidence="2">cv. Niubang</strain>
    </source>
</reference>
<dbReference type="EMBL" id="CM042054">
    <property type="protein sequence ID" value="KAI3706352.1"/>
    <property type="molecule type" value="Genomic_DNA"/>
</dbReference>
<name>A0ACB9A8A0_ARCLA</name>
<organism evidence="1 2">
    <name type="scientific">Arctium lappa</name>
    <name type="common">Greater burdock</name>
    <name type="synonym">Lappa major</name>
    <dbReference type="NCBI Taxonomy" id="4217"/>
    <lineage>
        <taxon>Eukaryota</taxon>
        <taxon>Viridiplantae</taxon>
        <taxon>Streptophyta</taxon>
        <taxon>Embryophyta</taxon>
        <taxon>Tracheophyta</taxon>
        <taxon>Spermatophyta</taxon>
        <taxon>Magnoliopsida</taxon>
        <taxon>eudicotyledons</taxon>
        <taxon>Gunneridae</taxon>
        <taxon>Pentapetalae</taxon>
        <taxon>asterids</taxon>
        <taxon>campanulids</taxon>
        <taxon>Asterales</taxon>
        <taxon>Asteraceae</taxon>
        <taxon>Carduoideae</taxon>
        <taxon>Cardueae</taxon>
        <taxon>Arctiinae</taxon>
        <taxon>Arctium</taxon>
    </lineage>
</organism>
<dbReference type="Proteomes" id="UP001055879">
    <property type="component" value="Linkage Group LG08"/>
</dbReference>
<proteinExistence type="predicted"/>
<gene>
    <name evidence="1" type="ORF">L6452_24021</name>
</gene>
<keyword evidence="2" id="KW-1185">Reference proteome</keyword>
<sequence length="89" mass="9375">MTGLVADSGDGEEVVSIRPGGATSFSDEITTRCTATDIDPPLSFGASCCKIAYTENDGNWCFCAANNCSKAIHFPYPKKSGGYYGKCCT</sequence>